<comment type="caution">
    <text evidence="2">The sequence shown here is derived from an EMBL/GenBank/DDBJ whole genome shotgun (WGS) entry which is preliminary data.</text>
</comment>
<keyword evidence="1" id="KW-0472">Membrane</keyword>
<evidence type="ECO:0000256" key="1">
    <source>
        <dbReference type="SAM" id="Phobius"/>
    </source>
</evidence>
<sequence length="145" mass="14999">MKVIQNIIGGLAGALALNILHESVRRVYQDAPRVDLVGEEALTKIAESAGTEPPKGDKLYAATLAGDILSNALYYSVIGTSKKKNLLATGLVTGLAAGVGAVTLTKPLGLSDAPVTRTDKTKALTVAWYTLGGVVAALTIKALRK</sequence>
<feature type="transmembrane region" description="Helical" evidence="1">
    <location>
        <begin position="86"/>
        <end position="105"/>
    </location>
</feature>
<keyword evidence="1" id="KW-1133">Transmembrane helix</keyword>
<evidence type="ECO:0000313" key="3">
    <source>
        <dbReference type="Proteomes" id="UP001597010"/>
    </source>
</evidence>
<dbReference type="RefSeq" id="WP_377117313.1">
    <property type="nucleotide sequence ID" value="NZ_JBHTHZ010000014.1"/>
</dbReference>
<proteinExistence type="predicted"/>
<feature type="transmembrane region" description="Helical" evidence="1">
    <location>
        <begin position="125"/>
        <end position="143"/>
    </location>
</feature>
<evidence type="ECO:0000313" key="2">
    <source>
        <dbReference type="EMBL" id="MFD0795171.1"/>
    </source>
</evidence>
<protein>
    <submittedName>
        <fullName evidence="2">Uncharacterized protein</fullName>
    </submittedName>
</protein>
<keyword evidence="3" id="KW-1185">Reference proteome</keyword>
<dbReference type="EMBL" id="JBHTHZ010000014">
    <property type="protein sequence ID" value="MFD0795171.1"/>
    <property type="molecule type" value="Genomic_DNA"/>
</dbReference>
<keyword evidence="1" id="KW-0812">Transmembrane</keyword>
<organism evidence="2 3">
    <name type="scientific">Mucilaginibacter litoreus</name>
    <dbReference type="NCBI Taxonomy" id="1048221"/>
    <lineage>
        <taxon>Bacteria</taxon>
        <taxon>Pseudomonadati</taxon>
        <taxon>Bacteroidota</taxon>
        <taxon>Sphingobacteriia</taxon>
        <taxon>Sphingobacteriales</taxon>
        <taxon>Sphingobacteriaceae</taxon>
        <taxon>Mucilaginibacter</taxon>
    </lineage>
</organism>
<accession>A0ABW3AXB3</accession>
<reference evidence="3" key="1">
    <citation type="journal article" date="2019" name="Int. J. Syst. Evol. Microbiol.">
        <title>The Global Catalogue of Microorganisms (GCM) 10K type strain sequencing project: providing services to taxonomists for standard genome sequencing and annotation.</title>
        <authorList>
            <consortium name="The Broad Institute Genomics Platform"/>
            <consortium name="The Broad Institute Genome Sequencing Center for Infectious Disease"/>
            <person name="Wu L."/>
            <person name="Ma J."/>
        </authorList>
    </citation>
    <scope>NUCLEOTIDE SEQUENCE [LARGE SCALE GENOMIC DNA]</scope>
    <source>
        <strain evidence="3">CCUG 61484</strain>
    </source>
</reference>
<gene>
    <name evidence="2" type="ORF">ACFQZX_16230</name>
</gene>
<name>A0ABW3AXB3_9SPHI</name>
<dbReference type="Proteomes" id="UP001597010">
    <property type="component" value="Unassembled WGS sequence"/>
</dbReference>